<proteinExistence type="predicted"/>
<accession>A0A369B4Y2</accession>
<feature type="transmembrane region" description="Helical" evidence="1">
    <location>
        <begin position="54"/>
        <end position="76"/>
    </location>
</feature>
<feature type="transmembrane region" description="Helical" evidence="1">
    <location>
        <begin position="166"/>
        <end position="186"/>
    </location>
</feature>
<keyword evidence="1" id="KW-1133">Transmembrane helix</keyword>
<dbReference type="OrthoDB" id="2987886at2"/>
<feature type="transmembrane region" description="Helical" evidence="1">
    <location>
        <begin position="273"/>
        <end position="297"/>
    </location>
</feature>
<feature type="transmembrane region" description="Helical" evidence="1">
    <location>
        <begin position="207"/>
        <end position="226"/>
    </location>
</feature>
<comment type="caution">
    <text evidence="2">The sequence shown here is derived from an EMBL/GenBank/DDBJ whole genome shotgun (WGS) entry which is preliminary data.</text>
</comment>
<keyword evidence="1" id="KW-0812">Transmembrane</keyword>
<dbReference type="RefSeq" id="WP_114498618.1">
    <property type="nucleotide sequence ID" value="NZ_QPJW01000014.1"/>
</dbReference>
<dbReference type="Proteomes" id="UP000253090">
    <property type="component" value="Unassembled WGS sequence"/>
</dbReference>
<dbReference type="InterPro" id="IPR018710">
    <property type="entry name" value="DUF2232"/>
</dbReference>
<feature type="transmembrane region" description="Helical" evidence="1">
    <location>
        <begin position="96"/>
        <end position="118"/>
    </location>
</feature>
<evidence type="ECO:0000313" key="3">
    <source>
        <dbReference type="Proteomes" id="UP000253090"/>
    </source>
</evidence>
<sequence length="306" mass="33821">MKLRWTSVAWSVVYLLLLLSLATPLTVVTAFFLIVPGVLLYTTLSAKAFLLHTVPVWIICSLIFGPAILLQAAYFLIPGIVMGHLYKKRASAIRTILTGAGTIMALFLLILLISTAFFDFNLAVAIEDMLNTAMAPLQNVAGSPLASGVVWSPEISQQVSSLTVRLIPFTMIVCSLVITAIAHAIARPTLGSMGHIVPKLPPVRDWRLPRSLIWYYLIALLVQMFGGEAVHQGFMGTILLNLTPLLQFLFMIQSASLFFFAAYHRKWNPAIPVLLVVAMVFIPPLRIVGILDIAFPLREMLTRPRR</sequence>
<reference evidence="2 3" key="1">
    <citation type="submission" date="2018-07" db="EMBL/GenBank/DDBJ databases">
        <title>Genomic Encyclopedia of Type Strains, Phase III (KMG-III): the genomes of soil and plant-associated and newly described type strains.</title>
        <authorList>
            <person name="Whitman W."/>
        </authorList>
    </citation>
    <scope>NUCLEOTIDE SEQUENCE [LARGE SCALE GENOMIC DNA]</scope>
    <source>
        <strain evidence="2 3">CECT 8333</strain>
    </source>
</reference>
<feature type="transmembrane region" description="Helical" evidence="1">
    <location>
        <begin position="12"/>
        <end position="34"/>
    </location>
</feature>
<evidence type="ECO:0000256" key="1">
    <source>
        <dbReference type="SAM" id="Phobius"/>
    </source>
</evidence>
<dbReference type="AlphaFoldDB" id="A0A369B4Y2"/>
<evidence type="ECO:0000313" key="2">
    <source>
        <dbReference type="EMBL" id="RCX15597.1"/>
    </source>
</evidence>
<dbReference type="PANTHER" id="PTHR41324:SF1">
    <property type="entry name" value="DUF2232 DOMAIN-CONTAINING PROTEIN"/>
    <property type="match status" value="1"/>
</dbReference>
<dbReference type="EMBL" id="QPJW01000014">
    <property type="protein sequence ID" value="RCX15597.1"/>
    <property type="molecule type" value="Genomic_DNA"/>
</dbReference>
<organism evidence="2 3">
    <name type="scientific">Fontibacillus phaseoli</name>
    <dbReference type="NCBI Taxonomy" id="1416533"/>
    <lineage>
        <taxon>Bacteria</taxon>
        <taxon>Bacillati</taxon>
        <taxon>Bacillota</taxon>
        <taxon>Bacilli</taxon>
        <taxon>Bacillales</taxon>
        <taxon>Paenibacillaceae</taxon>
        <taxon>Fontibacillus</taxon>
    </lineage>
</organism>
<feature type="transmembrane region" description="Helical" evidence="1">
    <location>
        <begin position="238"/>
        <end position="261"/>
    </location>
</feature>
<name>A0A369B4Y2_9BACL</name>
<dbReference type="PANTHER" id="PTHR41324">
    <property type="entry name" value="MEMBRANE PROTEIN-RELATED"/>
    <property type="match status" value="1"/>
</dbReference>
<dbReference type="Pfam" id="PF09991">
    <property type="entry name" value="DUF2232"/>
    <property type="match status" value="1"/>
</dbReference>
<keyword evidence="1" id="KW-0472">Membrane</keyword>
<keyword evidence="3" id="KW-1185">Reference proteome</keyword>
<gene>
    <name evidence="2" type="ORF">DFP94_11445</name>
</gene>
<protein>
    <submittedName>
        <fullName evidence="2">Uncharacterized protein YybS (DUF2232 family)</fullName>
    </submittedName>
</protein>